<feature type="chain" id="PRO_5047482620" description="Secreted protein" evidence="1">
    <location>
        <begin position="19"/>
        <end position="82"/>
    </location>
</feature>
<evidence type="ECO:0000256" key="1">
    <source>
        <dbReference type="SAM" id="SignalP"/>
    </source>
</evidence>
<sequence>MLLIGIFCLVRYYGSCGSAVMKGFSVRSGFGKSPFCSGVFVCSKSAWLRVLTHEKIFQDKEGAWVVGFLRWLGVCYVFEAEL</sequence>
<evidence type="ECO:0000313" key="3">
    <source>
        <dbReference type="Proteomes" id="UP001396334"/>
    </source>
</evidence>
<comment type="caution">
    <text evidence="2">The sequence shown here is derived from an EMBL/GenBank/DDBJ whole genome shotgun (WGS) entry which is preliminary data.</text>
</comment>
<keyword evidence="1" id="KW-0732">Signal</keyword>
<dbReference type="EMBL" id="JBBPBN010001755">
    <property type="protein sequence ID" value="KAK8477604.1"/>
    <property type="molecule type" value="Genomic_DNA"/>
</dbReference>
<evidence type="ECO:0000313" key="2">
    <source>
        <dbReference type="EMBL" id="KAK8477604.1"/>
    </source>
</evidence>
<gene>
    <name evidence="2" type="ORF">V6N11_014270</name>
</gene>
<reference evidence="2 3" key="1">
    <citation type="journal article" date="2024" name="G3 (Bethesda)">
        <title>Genome assembly of Hibiscus sabdariffa L. provides insights into metabolisms of medicinal natural products.</title>
        <authorList>
            <person name="Kim T."/>
        </authorList>
    </citation>
    <scope>NUCLEOTIDE SEQUENCE [LARGE SCALE GENOMIC DNA]</scope>
    <source>
        <strain evidence="2">TK-2024</strain>
        <tissue evidence="2">Old leaves</tissue>
    </source>
</reference>
<dbReference type="Proteomes" id="UP001396334">
    <property type="component" value="Unassembled WGS sequence"/>
</dbReference>
<proteinExistence type="predicted"/>
<accession>A0ABR1ZBM8</accession>
<evidence type="ECO:0008006" key="4">
    <source>
        <dbReference type="Google" id="ProtNLM"/>
    </source>
</evidence>
<protein>
    <recommendedName>
        <fullName evidence="4">Secreted protein</fullName>
    </recommendedName>
</protein>
<name>A0ABR1ZBM8_9ROSI</name>
<feature type="signal peptide" evidence="1">
    <location>
        <begin position="1"/>
        <end position="18"/>
    </location>
</feature>
<keyword evidence="3" id="KW-1185">Reference proteome</keyword>
<organism evidence="2 3">
    <name type="scientific">Hibiscus sabdariffa</name>
    <name type="common">roselle</name>
    <dbReference type="NCBI Taxonomy" id="183260"/>
    <lineage>
        <taxon>Eukaryota</taxon>
        <taxon>Viridiplantae</taxon>
        <taxon>Streptophyta</taxon>
        <taxon>Embryophyta</taxon>
        <taxon>Tracheophyta</taxon>
        <taxon>Spermatophyta</taxon>
        <taxon>Magnoliopsida</taxon>
        <taxon>eudicotyledons</taxon>
        <taxon>Gunneridae</taxon>
        <taxon>Pentapetalae</taxon>
        <taxon>rosids</taxon>
        <taxon>malvids</taxon>
        <taxon>Malvales</taxon>
        <taxon>Malvaceae</taxon>
        <taxon>Malvoideae</taxon>
        <taxon>Hibiscus</taxon>
    </lineage>
</organism>